<sequence length="91" mass="10105">MNWTPAELTELSMETLPYDDHYFSTGADRMLADIRAIGGPRHRDVHGSMQRARDYCPAKLTNTGWTVINQEFTPLLPGGSCEAPVLDRVAA</sequence>
<gene>
    <name evidence="1" type="ORF">ET471_17640</name>
</gene>
<dbReference type="EMBL" id="CP035493">
    <property type="protein sequence ID" value="QAY71633.1"/>
    <property type="molecule type" value="Genomic_DNA"/>
</dbReference>
<proteinExistence type="predicted"/>
<organism evidence="1 2">
    <name type="scientific">Xylanimonas protaetiae</name>
    <dbReference type="NCBI Taxonomy" id="2509457"/>
    <lineage>
        <taxon>Bacteria</taxon>
        <taxon>Bacillati</taxon>
        <taxon>Actinomycetota</taxon>
        <taxon>Actinomycetes</taxon>
        <taxon>Micrococcales</taxon>
        <taxon>Promicromonosporaceae</taxon>
        <taxon>Xylanimonas</taxon>
    </lineage>
</organism>
<protein>
    <submittedName>
        <fullName evidence="1">Uncharacterized protein</fullName>
    </submittedName>
</protein>
<dbReference type="Proteomes" id="UP000292118">
    <property type="component" value="Chromosome"/>
</dbReference>
<reference evidence="1 2" key="1">
    <citation type="submission" date="2019-01" db="EMBL/GenBank/DDBJ databases">
        <title>Genome sequencing of strain FW10M-9.</title>
        <authorList>
            <person name="Heo J."/>
            <person name="Kim S.-J."/>
            <person name="Kim J.-S."/>
            <person name="Hong S.-B."/>
            <person name="Kwon S.-W."/>
        </authorList>
    </citation>
    <scope>NUCLEOTIDE SEQUENCE [LARGE SCALE GENOMIC DNA]</scope>
    <source>
        <strain evidence="1 2">FW10M-9</strain>
    </source>
</reference>
<name>A0A4P6F9M8_9MICO</name>
<dbReference type="AlphaFoldDB" id="A0A4P6F9M8"/>
<dbReference type="KEGG" id="xya:ET471_17640"/>
<evidence type="ECO:0000313" key="1">
    <source>
        <dbReference type="EMBL" id="QAY71633.1"/>
    </source>
</evidence>
<evidence type="ECO:0000313" key="2">
    <source>
        <dbReference type="Proteomes" id="UP000292118"/>
    </source>
</evidence>
<dbReference type="RefSeq" id="WP_129190511.1">
    <property type="nucleotide sequence ID" value="NZ_CP035493.1"/>
</dbReference>
<dbReference type="OrthoDB" id="345880at2"/>
<accession>A0A4P6F9M8</accession>
<keyword evidence="2" id="KW-1185">Reference proteome</keyword>